<keyword evidence="7" id="KW-0520">NAD</keyword>
<dbReference type="PANTHER" id="PTHR43161:SF12">
    <property type="entry name" value="L-ARABINITOL 4-DEHYDROGENASE"/>
    <property type="match status" value="1"/>
</dbReference>
<feature type="domain" description="Alcohol dehydrogenase-like C-terminal" evidence="12">
    <location>
        <begin position="205"/>
        <end position="335"/>
    </location>
</feature>
<dbReference type="SUPFAM" id="SSF50129">
    <property type="entry name" value="GroES-like"/>
    <property type="match status" value="1"/>
</dbReference>
<protein>
    <recommendedName>
        <fullName evidence="9">L-arabinitol 4-dehydrogenase</fullName>
        <ecNumber evidence="8">1.1.1.12</ecNumber>
    </recommendedName>
</protein>
<evidence type="ECO:0000313" key="14">
    <source>
        <dbReference type="EMBL" id="TIB17447.1"/>
    </source>
</evidence>
<dbReference type="Proteomes" id="UP000306954">
    <property type="component" value="Unassembled WGS sequence"/>
</dbReference>
<evidence type="ECO:0000313" key="15">
    <source>
        <dbReference type="Proteomes" id="UP000306954"/>
    </source>
</evidence>
<dbReference type="InterPro" id="IPR013149">
    <property type="entry name" value="ADH-like_C"/>
</dbReference>
<comment type="cofactor">
    <cofactor evidence="1 11">
        <name>Zn(2+)</name>
        <dbReference type="ChEBI" id="CHEBI:29105"/>
    </cofactor>
</comment>
<dbReference type="PANTHER" id="PTHR43161">
    <property type="entry name" value="SORBITOL DEHYDROGENASE"/>
    <property type="match status" value="1"/>
</dbReference>
<dbReference type="InterPro" id="IPR045306">
    <property type="entry name" value="SDH-like"/>
</dbReference>
<dbReference type="FunFam" id="3.40.50.720:FF:000068">
    <property type="entry name" value="Sorbitol dehydrogenase"/>
    <property type="match status" value="1"/>
</dbReference>
<evidence type="ECO:0000256" key="10">
    <source>
        <dbReference type="ARBA" id="ARBA00049317"/>
    </source>
</evidence>
<evidence type="ECO:0000256" key="4">
    <source>
        <dbReference type="ARBA" id="ARBA00022723"/>
    </source>
</evidence>
<comment type="subunit">
    <text evidence="3">Homotetramer.</text>
</comment>
<dbReference type="GO" id="GO:0003939">
    <property type="term" value="F:L-iditol 2-dehydrogenase (NAD+) activity"/>
    <property type="evidence" value="ECO:0007669"/>
    <property type="project" value="TreeGrafter"/>
</dbReference>
<comment type="catalytic activity">
    <reaction evidence="10">
        <text>L-arabinitol + NAD(+) = L-xylulose + NADH + H(+)</text>
        <dbReference type="Rhea" id="RHEA:16381"/>
        <dbReference type="ChEBI" id="CHEBI:15378"/>
        <dbReference type="ChEBI" id="CHEBI:17399"/>
        <dbReference type="ChEBI" id="CHEBI:18403"/>
        <dbReference type="ChEBI" id="CHEBI:57540"/>
        <dbReference type="ChEBI" id="CHEBI:57945"/>
        <dbReference type="EC" id="1.1.1.12"/>
    </reaction>
</comment>
<dbReference type="InterPro" id="IPR011032">
    <property type="entry name" value="GroES-like_sf"/>
</dbReference>
<dbReference type="EC" id="1.1.1.12" evidence="8"/>
<accession>A0A4T0ID18</accession>
<evidence type="ECO:0000256" key="11">
    <source>
        <dbReference type="RuleBase" id="RU361277"/>
    </source>
</evidence>
<dbReference type="InterPro" id="IPR002328">
    <property type="entry name" value="ADH_Zn_CS"/>
</dbReference>
<dbReference type="GO" id="GO:0008270">
    <property type="term" value="F:zinc ion binding"/>
    <property type="evidence" value="ECO:0007669"/>
    <property type="project" value="InterPro"/>
</dbReference>
<sequence length="375" mass="40459">MTDRNLYNPRTVIDHADFKKLSGKPEHTDANIALCYSPEKKVYMVQKPRFDPAPGQVECHVKATGFCGSDVHFAQHGAIGPMVVDDICGCGHESAGEVTRVGEGVTDFQPGDRVAIEAGVPCGVCDYCKRGRYNACPDVVFFSTPPHHGTMTRYHLHPAAWLHKLPESMSFEEGALCEPLAVAMAGMQRNGMRLGDCVVVCGAGPIGLVTLLAARAAGAIPLITDLSSSRLDFAKKLVPSVKTVLIEKGQSPKEVAEKIQKVASMPVTLAMECTGVESSIHAAIFSMAFGGKVFIIGVGKDIQTIPFMHLSANEIDLQWQFRYANQYPRAIRCVANGMIDVKPLVTHRFCLEDAMDGFETAANPASGAIKVQIVD</sequence>
<dbReference type="GO" id="GO:0006062">
    <property type="term" value="P:sorbitol catabolic process"/>
    <property type="evidence" value="ECO:0007669"/>
    <property type="project" value="TreeGrafter"/>
</dbReference>
<evidence type="ECO:0000256" key="7">
    <source>
        <dbReference type="ARBA" id="ARBA00023027"/>
    </source>
</evidence>
<evidence type="ECO:0000259" key="12">
    <source>
        <dbReference type="Pfam" id="PF00107"/>
    </source>
</evidence>
<keyword evidence="6" id="KW-0560">Oxidoreductase</keyword>
<dbReference type="InterPro" id="IPR036291">
    <property type="entry name" value="NAD(P)-bd_dom_sf"/>
</dbReference>
<evidence type="ECO:0000256" key="8">
    <source>
        <dbReference type="ARBA" id="ARBA00038954"/>
    </source>
</evidence>
<dbReference type="AlphaFoldDB" id="A0A4T0ID18"/>
<dbReference type="CDD" id="cd05285">
    <property type="entry name" value="sorbitol_DH"/>
    <property type="match status" value="1"/>
</dbReference>
<evidence type="ECO:0000256" key="2">
    <source>
        <dbReference type="ARBA" id="ARBA00008072"/>
    </source>
</evidence>
<comment type="similarity">
    <text evidence="2 11">Belongs to the zinc-containing alcohol dehydrogenase family.</text>
</comment>
<proteinExistence type="inferred from homology"/>
<dbReference type="Gene3D" id="3.40.50.720">
    <property type="entry name" value="NAD(P)-binding Rossmann-like Domain"/>
    <property type="match status" value="1"/>
</dbReference>
<dbReference type="Pfam" id="PF00107">
    <property type="entry name" value="ADH_zinc_N"/>
    <property type="match status" value="1"/>
</dbReference>
<evidence type="ECO:0000256" key="5">
    <source>
        <dbReference type="ARBA" id="ARBA00022833"/>
    </source>
</evidence>
<dbReference type="Pfam" id="PF08240">
    <property type="entry name" value="ADH_N"/>
    <property type="match status" value="1"/>
</dbReference>
<organism evidence="14 15">
    <name type="scientific">Wallemia ichthyophaga</name>
    <dbReference type="NCBI Taxonomy" id="245174"/>
    <lineage>
        <taxon>Eukaryota</taxon>
        <taxon>Fungi</taxon>
        <taxon>Dikarya</taxon>
        <taxon>Basidiomycota</taxon>
        <taxon>Wallemiomycotina</taxon>
        <taxon>Wallemiomycetes</taxon>
        <taxon>Wallemiales</taxon>
        <taxon>Wallemiaceae</taxon>
        <taxon>Wallemia</taxon>
    </lineage>
</organism>
<evidence type="ECO:0000259" key="13">
    <source>
        <dbReference type="Pfam" id="PF08240"/>
    </source>
</evidence>
<dbReference type="PROSITE" id="PS00059">
    <property type="entry name" value="ADH_ZINC"/>
    <property type="match status" value="1"/>
</dbReference>
<reference evidence="14 15" key="1">
    <citation type="submission" date="2019-03" db="EMBL/GenBank/DDBJ databases">
        <title>Sequencing 23 genomes of Wallemia ichthyophaga.</title>
        <authorList>
            <person name="Gostincar C."/>
        </authorList>
    </citation>
    <scope>NUCLEOTIDE SEQUENCE [LARGE SCALE GENOMIC DNA]</scope>
    <source>
        <strain evidence="14 15">EXF-8621</strain>
    </source>
</reference>
<evidence type="ECO:0000256" key="3">
    <source>
        <dbReference type="ARBA" id="ARBA00011881"/>
    </source>
</evidence>
<dbReference type="GO" id="GO:0050019">
    <property type="term" value="F:L-arabinitol 4-dehydrogenase activity"/>
    <property type="evidence" value="ECO:0007669"/>
    <property type="project" value="UniProtKB-EC"/>
</dbReference>
<name>A0A4T0ID18_WALIC</name>
<dbReference type="Gene3D" id="3.90.180.10">
    <property type="entry name" value="Medium-chain alcohol dehydrogenases, catalytic domain"/>
    <property type="match status" value="1"/>
</dbReference>
<dbReference type="SUPFAM" id="SSF51735">
    <property type="entry name" value="NAD(P)-binding Rossmann-fold domains"/>
    <property type="match status" value="1"/>
</dbReference>
<keyword evidence="5 11" id="KW-0862">Zinc</keyword>
<gene>
    <name evidence="14" type="ORF">E3P90_00091</name>
</gene>
<dbReference type="InterPro" id="IPR013154">
    <property type="entry name" value="ADH-like_N"/>
</dbReference>
<evidence type="ECO:0000256" key="1">
    <source>
        <dbReference type="ARBA" id="ARBA00001947"/>
    </source>
</evidence>
<comment type="caution">
    <text evidence="14">The sequence shown here is derived from an EMBL/GenBank/DDBJ whole genome shotgun (WGS) entry which is preliminary data.</text>
</comment>
<dbReference type="EMBL" id="SPOF01000001">
    <property type="protein sequence ID" value="TIB17447.1"/>
    <property type="molecule type" value="Genomic_DNA"/>
</dbReference>
<evidence type="ECO:0000256" key="6">
    <source>
        <dbReference type="ARBA" id="ARBA00023002"/>
    </source>
</evidence>
<evidence type="ECO:0000256" key="9">
    <source>
        <dbReference type="ARBA" id="ARBA00039783"/>
    </source>
</evidence>
<keyword evidence="4 11" id="KW-0479">Metal-binding</keyword>
<feature type="domain" description="Alcohol dehydrogenase-like N-terminal" evidence="13">
    <location>
        <begin position="54"/>
        <end position="167"/>
    </location>
</feature>